<dbReference type="EMBL" id="CP058559">
    <property type="protein sequence ID" value="QNO13290.1"/>
    <property type="molecule type" value="Genomic_DNA"/>
</dbReference>
<feature type="transmembrane region" description="Helical" evidence="2">
    <location>
        <begin position="21"/>
        <end position="43"/>
    </location>
</feature>
<feature type="domain" description="PepSY" evidence="3">
    <location>
        <begin position="361"/>
        <end position="412"/>
    </location>
</feature>
<dbReference type="AlphaFoldDB" id="A0A7G9W3M8"/>
<feature type="compositionally biased region" description="Basic and acidic residues" evidence="1">
    <location>
        <begin position="231"/>
        <end position="273"/>
    </location>
</feature>
<feature type="domain" description="Anti-sigma factor RsgI-like middle" evidence="4">
    <location>
        <begin position="51"/>
        <end position="183"/>
    </location>
</feature>
<sequence length="417" mass="48314">MKKLLKHDAITDQKKDKIHISFLKPLTIGLSFILILVAFTGWYQYFLSPDSYIYFDVNPGIKIVTNRQNQVIELIGINQEGKEIVESIDYRRKDLDLVQQQLLDQFMEKGILEDPRQVMLVSVLNKDQDKSLEVVQMFDRRIHEYFKNEDLKLVVLRQVLEKSNTLEEFAETYQVSMGKITFIRNLMILNPDFLLEELVELSLEKLLILSLETGLELDRVIDSDDDYEKIRIPDIDDKSEPKLEPNPEPKLEPNPEPKLEPKPEPKPEPKFEPRPTLGRLSVKKAIEIALGEVGGGVAVKFGYDYDDVEYEITIYFNGYEHEIEMDAYTGRIKEIDIDDFDDDDWNEGDPKMDELIGINGAKEIALGRVGGGRIEEIELEEEDGRFIYEVEVEYNGREYELEIDAYTGKILSFDTND</sequence>
<dbReference type="KEGG" id="acae:HYG86_00090"/>
<keyword evidence="2" id="KW-0472">Membrane</keyword>
<dbReference type="InterPro" id="IPR055431">
    <property type="entry name" value="RsgI_M"/>
</dbReference>
<evidence type="ECO:0000256" key="1">
    <source>
        <dbReference type="SAM" id="MobiDB-lite"/>
    </source>
</evidence>
<reference evidence="5 6" key="1">
    <citation type="submission" date="2020-07" db="EMBL/GenBank/DDBJ databases">
        <title>Alkalicella. sp. LB2 genome.</title>
        <authorList>
            <person name="Postec A."/>
            <person name="Quemeneur M."/>
        </authorList>
    </citation>
    <scope>NUCLEOTIDE SEQUENCE [LARGE SCALE GENOMIC DNA]</scope>
    <source>
        <strain evidence="5 6">LB2</strain>
    </source>
</reference>
<keyword evidence="2" id="KW-0812">Transmembrane</keyword>
<evidence type="ECO:0000313" key="5">
    <source>
        <dbReference type="EMBL" id="QNO13290.1"/>
    </source>
</evidence>
<gene>
    <name evidence="5" type="ORF">HYG86_00090</name>
</gene>
<dbReference type="RefSeq" id="WP_213166964.1">
    <property type="nucleotide sequence ID" value="NZ_CP058559.1"/>
</dbReference>
<name>A0A7G9W3M8_ALKCA</name>
<dbReference type="Pfam" id="PF03413">
    <property type="entry name" value="PepSY"/>
    <property type="match status" value="2"/>
</dbReference>
<feature type="domain" description="PepSY" evidence="3">
    <location>
        <begin position="280"/>
        <end position="332"/>
    </location>
</feature>
<proteinExistence type="predicted"/>
<dbReference type="Proteomes" id="UP000516160">
    <property type="component" value="Chromosome"/>
</dbReference>
<organism evidence="5 6">
    <name type="scientific">Alkalicella caledoniensis</name>
    <dbReference type="NCBI Taxonomy" id="2731377"/>
    <lineage>
        <taxon>Bacteria</taxon>
        <taxon>Bacillati</taxon>
        <taxon>Bacillota</taxon>
        <taxon>Clostridia</taxon>
        <taxon>Eubacteriales</taxon>
        <taxon>Proteinivoracaceae</taxon>
        <taxon>Alkalicella</taxon>
    </lineage>
</organism>
<evidence type="ECO:0000256" key="2">
    <source>
        <dbReference type="SAM" id="Phobius"/>
    </source>
</evidence>
<dbReference type="InterPro" id="IPR025711">
    <property type="entry name" value="PepSY"/>
</dbReference>
<feature type="region of interest" description="Disordered" evidence="1">
    <location>
        <begin position="231"/>
        <end position="275"/>
    </location>
</feature>
<evidence type="ECO:0000259" key="3">
    <source>
        <dbReference type="Pfam" id="PF03413"/>
    </source>
</evidence>
<dbReference type="Gene3D" id="3.10.450.40">
    <property type="match status" value="2"/>
</dbReference>
<keyword evidence="6" id="KW-1185">Reference proteome</keyword>
<protein>
    <submittedName>
        <fullName evidence="5">PepSY domain-containing protein</fullName>
    </submittedName>
</protein>
<evidence type="ECO:0000259" key="4">
    <source>
        <dbReference type="Pfam" id="PF23750"/>
    </source>
</evidence>
<dbReference type="Pfam" id="PF23750">
    <property type="entry name" value="RsgI_M"/>
    <property type="match status" value="1"/>
</dbReference>
<evidence type="ECO:0000313" key="6">
    <source>
        <dbReference type="Proteomes" id="UP000516160"/>
    </source>
</evidence>
<accession>A0A7G9W3M8</accession>
<keyword evidence="2" id="KW-1133">Transmembrane helix</keyword>